<protein>
    <submittedName>
        <fullName evidence="2">Uncharacterized protein</fullName>
    </submittedName>
</protein>
<evidence type="ECO:0000256" key="1">
    <source>
        <dbReference type="SAM" id="MobiDB-lite"/>
    </source>
</evidence>
<evidence type="ECO:0000313" key="3">
    <source>
        <dbReference type="Proteomes" id="UP001153269"/>
    </source>
</evidence>
<organism evidence="2 3">
    <name type="scientific">Pleuronectes platessa</name>
    <name type="common">European plaice</name>
    <dbReference type="NCBI Taxonomy" id="8262"/>
    <lineage>
        <taxon>Eukaryota</taxon>
        <taxon>Metazoa</taxon>
        <taxon>Chordata</taxon>
        <taxon>Craniata</taxon>
        <taxon>Vertebrata</taxon>
        <taxon>Euteleostomi</taxon>
        <taxon>Actinopterygii</taxon>
        <taxon>Neopterygii</taxon>
        <taxon>Teleostei</taxon>
        <taxon>Neoteleostei</taxon>
        <taxon>Acanthomorphata</taxon>
        <taxon>Carangaria</taxon>
        <taxon>Pleuronectiformes</taxon>
        <taxon>Pleuronectoidei</taxon>
        <taxon>Pleuronectidae</taxon>
        <taxon>Pleuronectes</taxon>
    </lineage>
</organism>
<comment type="caution">
    <text evidence="2">The sequence shown here is derived from an EMBL/GenBank/DDBJ whole genome shotgun (WGS) entry which is preliminary data.</text>
</comment>
<evidence type="ECO:0000313" key="2">
    <source>
        <dbReference type="EMBL" id="CAB1454700.1"/>
    </source>
</evidence>
<keyword evidence="3" id="KW-1185">Reference proteome</keyword>
<reference evidence="2" key="1">
    <citation type="submission" date="2020-03" db="EMBL/GenBank/DDBJ databases">
        <authorList>
            <person name="Weist P."/>
        </authorList>
    </citation>
    <scope>NUCLEOTIDE SEQUENCE</scope>
</reference>
<dbReference type="AlphaFoldDB" id="A0A9N7VS40"/>
<dbReference type="Proteomes" id="UP001153269">
    <property type="component" value="Unassembled WGS sequence"/>
</dbReference>
<sequence>MGSGAAPPPPVSAPSLLPVCQRLGAGSILTSCPARPLCDRADSEVKIRSVFELCRAETQKRPRGAPGGSWSGGAEVSRVRSGDYQRETRLSELAQVPVTTSWISVSSLDHCTQWRTPPLTLCGM</sequence>
<proteinExistence type="predicted"/>
<dbReference type="EMBL" id="CADEAL010004223">
    <property type="protein sequence ID" value="CAB1454700.1"/>
    <property type="molecule type" value="Genomic_DNA"/>
</dbReference>
<gene>
    <name evidence="2" type="ORF">PLEPLA_LOCUS42467</name>
</gene>
<accession>A0A9N7VS40</accession>
<feature type="region of interest" description="Disordered" evidence="1">
    <location>
        <begin position="58"/>
        <end position="84"/>
    </location>
</feature>
<name>A0A9N7VS40_PLEPL</name>